<feature type="region of interest" description="Disordered" evidence="1">
    <location>
        <begin position="236"/>
        <end position="277"/>
    </location>
</feature>
<proteinExistence type="predicted"/>
<evidence type="ECO:0000256" key="1">
    <source>
        <dbReference type="SAM" id="MobiDB-lite"/>
    </source>
</evidence>
<evidence type="ECO:0000313" key="3">
    <source>
        <dbReference type="Proteomes" id="UP000616839"/>
    </source>
</evidence>
<sequence length="337" mass="35697">MSTAHHPGFPRRPLLRPGVRVTRRRDGLLQVGLSGPHAVTGPDDAATRLLLDGLRHGEPPPPPDRLPAALARLCSDLLEAALVVDGDALLLALADLPAGAARESCAARFAEHALDTGPRLAHRARHTVEVGHDRAPAEAARLSRLLGDAGLGVGPRPGRSADLVVHVSRGEPPRTEVDGWTRADTPHLLVATVEGRVRVGPFVVPGRTACLRCVDAHHTERDPRRSLVVEQYVAAARGPRRAGPPDPGGGPDPEAGSVPEAGPDPDPDAGPVPEPVPHDLLDLALVWAARDVAAWVDGREPRTWSSTVDVDPLLELRRTRWRPHPGCGCSWGLNAAG</sequence>
<evidence type="ECO:0000313" key="2">
    <source>
        <dbReference type="EMBL" id="MBD8870221.1"/>
    </source>
</evidence>
<dbReference type="Proteomes" id="UP000616839">
    <property type="component" value="Unassembled WGS sequence"/>
</dbReference>
<feature type="compositionally biased region" description="Pro residues" evidence="1">
    <location>
        <begin position="262"/>
        <end position="275"/>
    </location>
</feature>
<name>A0A927K9G1_9ACTN</name>
<reference evidence="2" key="1">
    <citation type="submission" date="2020-09" db="EMBL/GenBank/DDBJ databases">
        <title>Nocardioides sp. strain MJB4 16S ribosomal RNA gene Genome sequencing and assembly.</title>
        <authorList>
            <person name="Kim I."/>
        </authorList>
    </citation>
    <scope>NUCLEOTIDE SEQUENCE</scope>
    <source>
        <strain evidence="2">MJB4</strain>
    </source>
</reference>
<comment type="caution">
    <text evidence="2">The sequence shown here is derived from an EMBL/GenBank/DDBJ whole genome shotgun (WGS) entry which is preliminary data.</text>
</comment>
<dbReference type="RefSeq" id="WP_192143551.1">
    <property type="nucleotide sequence ID" value="NZ_JACYXZ010000003.1"/>
</dbReference>
<dbReference type="Gene3D" id="3.40.50.720">
    <property type="entry name" value="NAD(P)-binding Rossmann-like Domain"/>
    <property type="match status" value="1"/>
</dbReference>
<evidence type="ECO:0008006" key="4">
    <source>
        <dbReference type="Google" id="ProtNLM"/>
    </source>
</evidence>
<gene>
    <name evidence="2" type="ORF">IE331_11360</name>
</gene>
<dbReference type="AlphaFoldDB" id="A0A927K9G1"/>
<feature type="compositionally biased region" description="Low complexity" evidence="1">
    <location>
        <begin position="252"/>
        <end position="261"/>
    </location>
</feature>
<protein>
    <recommendedName>
        <fullName evidence="4">TOMM leader peptide-binding protein</fullName>
    </recommendedName>
</protein>
<organism evidence="2 3">
    <name type="scientific">Nocardioides donggukensis</name>
    <dbReference type="NCBI Taxonomy" id="2774019"/>
    <lineage>
        <taxon>Bacteria</taxon>
        <taxon>Bacillati</taxon>
        <taxon>Actinomycetota</taxon>
        <taxon>Actinomycetes</taxon>
        <taxon>Propionibacteriales</taxon>
        <taxon>Nocardioidaceae</taxon>
        <taxon>Nocardioides</taxon>
    </lineage>
</organism>
<accession>A0A927K9G1</accession>
<keyword evidence="3" id="KW-1185">Reference proteome</keyword>
<dbReference type="EMBL" id="JACYXZ010000003">
    <property type="protein sequence ID" value="MBD8870221.1"/>
    <property type="molecule type" value="Genomic_DNA"/>
</dbReference>